<protein>
    <submittedName>
        <fullName evidence="1">Uncharacterized protein</fullName>
    </submittedName>
</protein>
<reference evidence="1 2" key="1">
    <citation type="journal article" date="2024" name="Science">
        <title>Giant polyketide synthase enzymes in the biosynthesis of giant marine polyether toxins.</title>
        <authorList>
            <person name="Fallon T.R."/>
            <person name="Shende V.V."/>
            <person name="Wierzbicki I.H."/>
            <person name="Pendleton A.L."/>
            <person name="Watervoot N.F."/>
            <person name="Auber R.P."/>
            <person name="Gonzalez D.J."/>
            <person name="Wisecaver J.H."/>
            <person name="Moore B.S."/>
        </authorList>
    </citation>
    <scope>NUCLEOTIDE SEQUENCE [LARGE SCALE GENOMIC DNA]</scope>
    <source>
        <strain evidence="1 2">12B1</strain>
    </source>
</reference>
<accession>A0AB34K0U7</accession>
<dbReference type="Proteomes" id="UP001515480">
    <property type="component" value="Unassembled WGS sequence"/>
</dbReference>
<evidence type="ECO:0000313" key="1">
    <source>
        <dbReference type="EMBL" id="KAL1526727.1"/>
    </source>
</evidence>
<comment type="caution">
    <text evidence="1">The sequence shown here is derived from an EMBL/GenBank/DDBJ whole genome shotgun (WGS) entry which is preliminary data.</text>
</comment>
<proteinExistence type="predicted"/>
<dbReference type="AlphaFoldDB" id="A0AB34K0U7"/>
<dbReference type="EMBL" id="JBGBPQ010000003">
    <property type="protein sequence ID" value="KAL1526727.1"/>
    <property type="molecule type" value="Genomic_DNA"/>
</dbReference>
<evidence type="ECO:0000313" key="2">
    <source>
        <dbReference type="Proteomes" id="UP001515480"/>
    </source>
</evidence>
<organism evidence="1 2">
    <name type="scientific">Prymnesium parvum</name>
    <name type="common">Toxic golden alga</name>
    <dbReference type="NCBI Taxonomy" id="97485"/>
    <lineage>
        <taxon>Eukaryota</taxon>
        <taxon>Haptista</taxon>
        <taxon>Haptophyta</taxon>
        <taxon>Prymnesiophyceae</taxon>
        <taxon>Prymnesiales</taxon>
        <taxon>Prymnesiaceae</taxon>
        <taxon>Prymnesium</taxon>
    </lineage>
</organism>
<gene>
    <name evidence="1" type="ORF">AB1Y20_015424</name>
</gene>
<name>A0AB34K0U7_PRYPA</name>
<sequence length="330" mass="37789">MWTRPSEEAPRGQQGGLRIAVCVVGQLSRLEIASKVEHVLKPTWEQPHKPEALDVFLALERGGYFFSNIDNGAIHAQQHPGCREELPHAEVRRRLAPWLAAVEYKAHVTREVNLSLWKRYRRERPAEERSTRLQHHLSQFAHMRTCAQLVQRFEVGARRHYDLILKMRDNTIAVSPLALSQQHLTDRCWSKGCIEWKGYNDKVMLIPRVHMDGALRSVAEDFFLTPRLGRGVPNSERLLKKVLDNNLVKVQRVTAEQLPLVDGRCTARGWCLVEEGKDCRPATWSWAARPCEEIEMTPGQKCLFEHRFLARRIVAQKCGGATNGIAMNEA</sequence>
<keyword evidence="2" id="KW-1185">Reference proteome</keyword>